<evidence type="ECO:0000256" key="3">
    <source>
        <dbReference type="SAM" id="MobiDB-lite"/>
    </source>
</evidence>
<proteinExistence type="predicted"/>
<dbReference type="EMBL" id="ADBJ01000026">
    <property type="protein sequence ID" value="EFA81254.1"/>
    <property type="molecule type" value="Genomic_DNA"/>
</dbReference>
<accession>D3BC71</accession>
<dbReference type="Gene3D" id="3.80.10.10">
    <property type="entry name" value="Ribonuclease Inhibitor"/>
    <property type="match status" value="1"/>
</dbReference>
<reference evidence="4 5" key="1">
    <citation type="journal article" date="2011" name="Genome Res.">
        <title>Phylogeny-wide analysis of social amoeba genomes highlights ancient origins for complex intercellular communication.</title>
        <authorList>
            <person name="Heidel A.J."/>
            <person name="Lawal H.M."/>
            <person name="Felder M."/>
            <person name="Schilde C."/>
            <person name="Helps N.R."/>
            <person name="Tunggal B."/>
            <person name="Rivero F."/>
            <person name="John U."/>
            <person name="Schleicher M."/>
            <person name="Eichinger L."/>
            <person name="Platzer M."/>
            <person name="Noegel A.A."/>
            <person name="Schaap P."/>
            <person name="Gloeckner G."/>
        </authorList>
    </citation>
    <scope>NUCLEOTIDE SEQUENCE [LARGE SCALE GENOMIC DNA]</scope>
    <source>
        <strain evidence="5">ATCC 26659 / Pp 5 / PN500</strain>
    </source>
</reference>
<organism evidence="4 5">
    <name type="scientific">Heterostelium pallidum (strain ATCC 26659 / Pp 5 / PN500)</name>
    <name type="common">Cellular slime mold</name>
    <name type="synonym">Polysphondylium pallidum</name>
    <dbReference type="NCBI Taxonomy" id="670386"/>
    <lineage>
        <taxon>Eukaryota</taxon>
        <taxon>Amoebozoa</taxon>
        <taxon>Evosea</taxon>
        <taxon>Eumycetozoa</taxon>
        <taxon>Dictyostelia</taxon>
        <taxon>Acytosteliales</taxon>
        <taxon>Acytosteliaceae</taxon>
        <taxon>Heterostelium</taxon>
    </lineage>
</organism>
<dbReference type="PROSITE" id="PS51450">
    <property type="entry name" value="LRR"/>
    <property type="match status" value="1"/>
</dbReference>
<dbReference type="InterPro" id="IPR032675">
    <property type="entry name" value="LRR_dom_sf"/>
</dbReference>
<keyword evidence="5" id="KW-1185">Reference proteome</keyword>
<dbReference type="PRINTS" id="PR00019">
    <property type="entry name" value="LEURICHRPT"/>
</dbReference>
<dbReference type="InParanoid" id="D3BC71"/>
<evidence type="ECO:0000313" key="4">
    <source>
        <dbReference type="EMBL" id="EFA81254.1"/>
    </source>
</evidence>
<dbReference type="PANTHER" id="PTHR48051">
    <property type="match status" value="1"/>
</dbReference>
<name>D3BC71_HETP5</name>
<dbReference type="SUPFAM" id="SSF52058">
    <property type="entry name" value="L domain-like"/>
    <property type="match status" value="1"/>
</dbReference>
<dbReference type="PANTHER" id="PTHR48051:SF1">
    <property type="entry name" value="RAS SUPPRESSOR PROTEIN 1"/>
    <property type="match status" value="1"/>
</dbReference>
<feature type="region of interest" description="Disordered" evidence="3">
    <location>
        <begin position="182"/>
        <end position="222"/>
    </location>
</feature>
<feature type="compositionally biased region" description="Polar residues" evidence="3">
    <location>
        <begin position="187"/>
        <end position="200"/>
    </location>
</feature>
<dbReference type="RefSeq" id="XP_020433372.1">
    <property type="nucleotide sequence ID" value="XM_020576960.1"/>
</dbReference>
<keyword evidence="2" id="KW-0677">Repeat</keyword>
<dbReference type="InterPro" id="IPR050216">
    <property type="entry name" value="LRR_domain-containing"/>
</dbReference>
<dbReference type="GO" id="GO:0005737">
    <property type="term" value="C:cytoplasm"/>
    <property type="evidence" value="ECO:0007669"/>
    <property type="project" value="TreeGrafter"/>
</dbReference>
<protein>
    <submittedName>
        <fullName evidence="4">Uncharacterized protein</fullName>
    </submittedName>
</protein>
<evidence type="ECO:0000256" key="2">
    <source>
        <dbReference type="ARBA" id="ARBA00022737"/>
    </source>
</evidence>
<dbReference type="STRING" id="670386.D3BC71"/>
<dbReference type="Pfam" id="PF13855">
    <property type="entry name" value="LRR_8"/>
    <property type="match status" value="1"/>
</dbReference>
<dbReference type="GeneID" id="31361577"/>
<evidence type="ECO:0000256" key="1">
    <source>
        <dbReference type="ARBA" id="ARBA00022614"/>
    </source>
</evidence>
<dbReference type="Proteomes" id="UP000001396">
    <property type="component" value="Unassembled WGS sequence"/>
</dbReference>
<dbReference type="InterPro" id="IPR025875">
    <property type="entry name" value="Leu-rich_rpt_4"/>
</dbReference>
<sequence length="256" mass="28569">MGGNLSSELKSSKYRKREVVDLRKMEIDKLPPTIGTLLCKQLLLAENDLTTLPEEIGKLVNVEVLDASKNRITSIPIEVGQIKSLKELFLNNNKLFCTPLPAKLGDLRQLTKLDLSGNQLDELPVDLSNLEHLEYFDLSDNQLQSFPMEFEPAQGVASRDLWMDQVAGAQRLAQSAHYIAKPDRSARSTVHTQRQLQQASDAPRGVVPHDLTDRPRPQGEPTSPIRAIARQLACTQEAQHQKSTDLSLANGYWIAL</sequence>
<gene>
    <name evidence="4" type="ORF">PPL_06093</name>
</gene>
<evidence type="ECO:0000313" key="5">
    <source>
        <dbReference type="Proteomes" id="UP000001396"/>
    </source>
</evidence>
<keyword evidence="1" id="KW-0433">Leucine-rich repeat</keyword>
<dbReference type="InterPro" id="IPR001611">
    <property type="entry name" value="Leu-rich_rpt"/>
</dbReference>
<dbReference type="SMART" id="SM00369">
    <property type="entry name" value="LRR_TYP"/>
    <property type="match status" value="3"/>
</dbReference>
<dbReference type="Pfam" id="PF12799">
    <property type="entry name" value="LRR_4"/>
    <property type="match status" value="1"/>
</dbReference>
<comment type="caution">
    <text evidence="4">The sequence shown here is derived from an EMBL/GenBank/DDBJ whole genome shotgun (WGS) entry which is preliminary data.</text>
</comment>
<dbReference type="InterPro" id="IPR003591">
    <property type="entry name" value="Leu-rich_rpt_typical-subtyp"/>
</dbReference>
<dbReference type="AlphaFoldDB" id="D3BC71"/>